<protein>
    <submittedName>
        <fullName evidence="1">Uncharacterized protein</fullName>
    </submittedName>
</protein>
<dbReference type="EMBL" id="CP016027">
    <property type="protein sequence ID" value="ANJ67312.1"/>
    <property type="molecule type" value="Genomic_DNA"/>
</dbReference>
<evidence type="ECO:0000313" key="2">
    <source>
        <dbReference type="Proteomes" id="UP000078596"/>
    </source>
</evidence>
<evidence type="ECO:0000313" key="1">
    <source>
        <dbReference type="EMBL" id="ANJ67312.1"/>
    </source>
</evidence>
<proteinExistence type="predicted"/>
<keyword evidence="2" id="KW-1185">Reference proteome</keyword>
<dbReference type="OrthoDB" id="6624493at2"/>
<accession>A0A191ZHI5</accession>
<dbReference type="RefSeq" id="WP_066099919.1">
    <property type="nucleotide sequence ID" value="NZ_CP016027.1"/>
</dbReference>
<dbReference type="Proteomes" id="UP000078596">
    <property type="component" value="Chromosome"/>
</dbReference>
<dbReference type="STRING" id="1860122.A9404_07875"/>
<sequence length="137" mass="16030">MTGREVIDVLERFFVLEWFRVAVSKSTRDYNYPPVMAWRYAVHSMKREDITEAEEKVATAVRAFQGKVDWVVWFSGKNWVLLPARVKELEDSGLYLSDSEIVAYLGEMDPEFGVRANNDLPMLAKFMSEYLMKNYDQ</sequence>
<dbReference type="KEGG" id="haz:A9404_07875"/>
<reference evidence="1 2" key="1">
    <citation type="submission" date="2016-06" db="EMBL/GenBank/DDBJ databases">
        <title>Insight into the functional genes involving in sulfur oxidation in Pearl River water.</title>
        <authorList>
            <person name="Luo J."/>
            <person name="Tan X."/>
            <person name="Lin W."/>
        </authorList>
    </citation>
    <scope>NUCLEOTIDE SEQUENCE [LARGE SCALE GENOMIC DNA]</scope>
    <source>
        <strain evidence="1 2">LS2</strain>
    </source>
</reference>
<gene>
    <name evidence="1" type="ORF">A9404_07875</name>
</gene>
<dbReference type="AlphaFoldDB" id="A0A191ZHI5"/>
<name>A0A191ZHI5_9GAMM</name>
<organism evidence="1 2">
    <name type="scientific">Halothiobacillus diazotrophicus</name>
    <dbReference type="NCBI Taxonomy" id="1860122"/>
    <lineage>
        <taxon>Bacteria</taxon>
        <taxon>Pseudomonadati</taxon>
        <taxon>Pseudomonadota</taxon>
        <taxon>Gammaproteobacteria</taxon>
        <taxon>Chromatiales</taxon>
        <taxon>Halothiobacillaceae</taxon>
        <taxon>Halothiobacillus</taxon>
    </lineage>
</organism>